<protein>
    <submittedName>
        <fullName evidence="1">Uncharacterized protein</fullName>
    </submittedName>
</protein>
<dbReference type="Proteomes" id="UP001176521">
    <property type="component" value="Unassembled WGS sequence"/>
</dbReference>
<keyword evidence="2" id="KW-1185">Reference proteome</keyword>
<organism evidence="1 2">
    <name type="scientific">Tilletia horrida</name>
    <dbReference type="NCBI Taxonomy" id="155126"/>
    <lineage>
        <taxon>Eukaryota</taxon>
        <taxon>Fungi</taxon>
        <taxon>Dikarya</taxon>
        <taxon>Basidiomycota</taxon>
        <taxon>Ustilaginomycotina</taxon>
        <taxon>Exobasidiomycetes</taxon>
        <taxon>Tilletiales</taxon>
        <taxon>Tilletiaceae</taxon>
        <taxon>Tilletia</taxon>
    </lineage>
</organism>
<comment type="caution">
    <text evidence="1">The sequence shown here is derived from an EMBL/GenBank/DDBJ whole genome shotgun (WGS) entry which is preliminary data.</text>
</comment>
<gene>
    <name evidence="1" type="ORF">OC842_000334</name>
</gene>
<proteinExistence type="predicted"/>
<dbReference type="EMBL" id="JAPDMQ010000008">
    <property type="protein sequence ID" value="KAK0540765.1"/>
    <property type="molecule type" value="Genomic_DNA"/>
</dbReference>
<name>A0AAN6GK47_9BASI</name>
<reference evidence="1" key="1">
    <citation type="journal article" date="2023" name="PhytoFront">
        <title>Draft Genome Resources of Seven Strains of Tilletia horrida, Causal Agent of Kernel Smut of Rice.</title>
        <authorList>
            <person name="Khanal S."/>
            <person name="Antony Babu S."/>
            <person name="Zhou X.G."/>
        </authorList>
    </citation>
    <scope>NUCLEOTIDE SEQUENCE</scope>
    <source>
        <strain evidence="1">TX3</strain>
    </source>
</reference>
<dbReference type="AlphaFoldDB" id="A0AAN6GK47"/>
<accession>A0AAN6GK47</accession>
<evidence type="ECO:0000313" key="1">
    <source>
        <dbReference type="EMBL" id="KAK0540765.1"/>
    </source>
</evidence>
<sequence>MASSQVPGELLCKIVDHSLGDTPTRTRSRTASASPLSCATELATVNEPFRAAVDSHKLRYFHTFYPNGEPLVLGALNEWVPRTHSTLLQHSDYWSHHLGPDWPACTPLEPQLSQFDEQRPHAAHSVKVDVRLPGFSRARNCTTWTVSNFGTWMQSGAMLCRISPPNPRLRVLHLRISAQAEMYIMVETILTGCTGLTDIVIEDDSHPELDGLPRPILDFSSFGKSGHEEDYAQLNRLVIRAPSLRINAVENDFLFKRLKQAETLCLAVHDFIVSSPTWMFVHSLLSQAPEVKHVEVSTSDTALHGAHREVFDSHPISLPHLLHLSLDIPQLDKRLLERLSAPILKYVQLRSCSALGAYGDLPDNHFPALFCATLWCPGGSSDRFKALGLRRRQYIHNLSREQRQAPDVNEPILAYIYRDDSPPLRPDLATVERPYKRLRVGNPYSALRQVSSPPTASS</sequence>
<evidence type="ECO:0000313" key="2">
    <source>
        <dbReference type="Proteomes" id="UP001176521"/>
    </source>
</evidence>